<reference evidence="1 2" key="1">
    <citation type="submission" date="2019-11" db="EMBL/GenBank/DDBJ databases">
        <title>Whole genome sequence of Oryza granulata.</title>
        <authorList>
            <person name="Li W."/>
        </authorList>
    </citation>
    <scope>NUCLEOTIDE SEQUENCE [LARGE SCALE GENOMIC DNA]</scope>
    <source>
        <strain evidence="2">cv. Menghai</strain>
        <tissue evidence="1">Leaf</tissue>
    </source>
</reference>
<comment type="caution">
    <text evidence="1">The sequence shown here is derived from an EMBL/GenBank/DDBJ whole genome shotgun (WGS) entry which is preliminary data.</text>
</comment>
<protein>
    <recommendedName>
        <fullName evidence="3">DUF834 domain-containing protein</fullName>
    </recommendedName>
</protein>
<sequence>MEEGLDGISRWLLVLHRCSLLSHRGRVSLPSHGSLLGEWETGGGDGGQEESRYCRRARVDKGAVSRRGRTGSAAIAVGAVRHGVDDSINGELGWPDGVGHGLSI</sequence>
<name>A0A6G1CXX7_9ORYZ</name>
<dbReference type="AlphaFoldDB" id="A0A6G1CXX7"/>
<organism evidence="1 2">
    <name type="scientific">Oryza meyeriana var. granulata</name>
    <dbReference type="NCBI Taxonomy" id="110450"/>
    <lineage>
        <taxon>Eukaryota</taxon>
        <taxon>Viridiplantae</taxon>
        <taxon>Streptophyta</taxon>
        <taxon>Embryophyta</taxon>
        <taxon>Tracheophyta</taxon>
        <taxon>Spermatophyta</taxon>
        <taxon>Magnoliopsida</taxon>
        <taxon>Liliopsida</taxon>
        <taxon>Poales</taxon>
        <taxon>Poaceae</taxon>
        <taxon>BOP clade</taxon>
        <taxon>Oryzoideae</taxon>
        <taxon>Oryzeae</taxon>
        <taxon>Oryzinae</taxon>
        <taxon>Oryza</taxon>
        <taxon>Oryza meyeriana</taxon>
    </lineage>
</organism>
<accession>A0A6G1CXX7</accession>
<dbReference type="Proteomes" id="UP000479710">
    <property type="component" value="Unassembled WGS sequence"/>
</dbReference>
<evidence type="ECO:0000313" key="2">
    <source>
        <dbReference type="Proteomes" id="UP000479710"/>
    </source>
</evidence>
<keyword evidence="2" id="KW-1185">Reference proteome</keyword>
<gene>
    <name evidence="1" type="ORF">E2562_004450</name>
</gene>
<evidence type="ECO:0008006" key="3">
    <source>
        <dbReference type="Google" id="ProtNLM"/>
    </source>
</evidence>
<proteinExistence type="predicted"/>
<evidence type="ECO:0000313" key="1">
    <source>
        <dbReference type="EMBL" id="KAF0905485.1"/>
    </source>
</evidence>
<dbReference type="EMBL" id="SPHZ02000007">
    <property type="protein sequence ID" value="KAF0905485.1"/>
    <property type="molecule type" value="Genomic_DNA"/>
</dbReference>